<dbReference type="InterPro" id="IPR036620">
    <property type="entry name" value="MC1_sf"/>
</dbReference>
<sequence>MVRQDGKRSFGLREADGSEPSAFVGNYPRQAALKAARRLNPGPSEADADRQELRLRERGTNKLHIYEGWAWEEDAPEDGPEWLSGTITAANVWAWEEDAPEDGPEWLSGTITAANVAKQGIEFLDE</sequence>
<feature type="compositionally biased region" description="Basic and acidic residues" evidence="3">
    <location>
        <begin position="1"/>
        <end position="16"/>
    </location>
</feature>
<dbReference type="GO" id="GO:0042262">
    <property type="term" value="P:DNA protection"/>
    <property type="evidence" value="ECO:0007669"/>
    <property type="project" value="InterPro"/>
</dbReference>
<organism evidence="4 5">
    <name type="scientific">Halococcus thailandensis JCM 13552</name>
    <dbReference type="NCBI Taxonomy" id="1227457"/>
    <lineage>
        <taxon>Archaea</taxon>
        <taxon>Methanobacteriati</taxon>
        <taxon>Methanobacteriota</taxon>
        <taxon>Stenosarchaea group</taxon>
        <taxon>Halobacteria</taxon>
        <taxon>Halobacteriales</taxon>
        <taxon>Halococcaceae</taxon>
        <taxon>Halococcus</taxon>
    </lineage>
</organism>
<comment type="caution">
    <text evidence="4">The sequence shown here is derived from an EMBL/GenBank/DDBJ whole genome shotgun (WGS) entry which is preliminary data.</text>
</comment>
<keyword evidence="5" id="KW-1185">Reference proteome</keyword>
<dbReference type="RefSeq" id="WP_007736496.1">
    <property type="nucleotide sequence ID" value="NZ_AOMF01000017.1"/>
</dbReference>
<dbReference type="AlphaFoldDB" id="M0NJB6"/>
<dbReference type="SUPFAM" id="SSF102875">
    <property type="entry name" value="Chromosomal protein MC1"/>
    <property type="match status" value="1"/>
</dbReference>
<dbReference type="Proteomes" id="UP000011680">
    <property type="component" value="Unassembled WGS sequence"/>
</dbReference>
<evidence type="ECO:0000313" key="5">
    <source>
        <dbReference type="Proteomes" id="UP000011680"/>
    </source>
</evidence>
<dbReference type="PATRIC" id="fig|1227457.3.peg.96"/>
<dbReference type="EMBL" id="AOMF01000017">
    <property type="protein sequence ID" value="EMA56775.1"/>
    <property type="molecule type" value="Genomic_DNA"/>
</dbReference>
<feature type="region of interest" description="Disordered" evidence="3">
    <location>
        <begin position="1"/>
        <end position="25"/>
    </location>
</feature>
<evidence type="ECO:0000256" key="1">
    <source>
        <dbReference type="ARBA" id="ARBA00002562"/>
    </source>
</evidence>
<dbReference type="InterPro" id="IPR008674">
    <property type="entry name" value="MC1"/>
</dbReference>
<proteinExistence type="predicted"/>
<evidence type="ECO:0000256" key="3">
    <source>
        <dbReference type="SAM" id="MobiDB-lite"/>
    </source>
</evidence>
<dbReference type="Pfam" id="PF05854">
    <property type="entry name" value="MC1"/>
    <property type="match status" value="1"/>
</dbReference>
<comment type="function">
    <text evidence="1">Protects DNA against thermal denaturation and modulates transcription.</text>
</comment>
<name>M0NJB6_9EURY</name>
<dbReference type="OrthoDB" id="144708at2157"/>
<gene>
    <name evidence="4" type="ORF">C451_00580</name>
</gene>
<keyword evidence="2" id="KW-0238">DNA-binding</keyword>
<dbReference type="Gene3D" id="3.10.470.10">
    <property type="entry name" value="Chromosomal protein MC1"/>
    <property type="match status" value="2"/>
</dbReference>
<accession>M0NJB6</accession>
<evidence type="ECO:0000313" key="4">
    <source>
        <dbReference type="EMBL" id="EMA56775.1"/>
    </source>
</evidence>
<reference evidence="4 5" key="1">
    <citation type="journal article" date="2014" name="PLoS Genet.">
        <title>Phylogenetically driven sequencing of extremely halophilic archaea reveals strategies for static and dynamic osmo-response.</title>
        <authorList>
            <person name="Becker E.A."/>
            <person name="Seitzer P.M."/>
            <person name="Tritt A."/>
            <person name="Larsen D."/>
            <person name="Krusor M."/>
            <person name="Yao A.I."/>
            <person name="Wu D."/>
            <person name="Madern D."/>
            <person name="Eisen J.A."/>
            <person name="Darling A.E."/>
            <person name="Facciotti M.T."/>
        </authorList>
    </citation>
    <scope>NUCLEOTIDE SEQUENCE [LARGE SCALE GENOMIC DNA]</scope>
    <source>
        <strain evidence="4 5">JCM 13552</strain>
    </source>
</reference>
<protein>
    <submittedName>
        <fullName evidence="4">Non-histone chromosomal MC1 family protein</fullName>
    </submittedName>
</protein>
<evidence type="ECO:0000256" key="2">
    <source>
        <dbReference type="ARBA" id="ARBA00023125"/>
    </source>
</evidence>
<dbReference type="eggNOG" id="arCOG04743">
    <property type="taxonomic scope" value="Archaea"/>
</dbReference>